<dbReference type="AlphaFoldDB" id="A0AAW0YZN6"/>
<evidence type="ECO:0008006" key="3">
    <source>
        <dbReference type="Google" id="ProtNLM"/>
    </source>
</evidence>
<accession>A0AAW0YZN6</accession>
<dbReference type="KEGG" id="kne:92182054"/>
<comment type="caution">
    <text evidence="1">The sequence shown here is derived from an EMBL/GenBank/DDBJ whole genome shotgun (WGS) entry which is preliminary data.</text>
</comment>
<name>A0AAW0YZN6_9TREE</name>
<dbReference type="GeneID" id="92182054"/>
<organism evidence="1 2">
    <name type="scientific">Kwoniella newhampshirensis</name>
    <dbReference type="NCBI Taxonomy" id="1651941"/>
    <lineage>
        <taxon>Eukaryota</taxon>
        <taxon>Fungi</taxon>
        <taxon>Dikarya</taxon>
        <taxon>Basidiomycota</taxon>
        <taxon>Agaricomycotina</taxon>
        <taxon>Tremellomycetes</taxon>
        <taxon>Tremellales</taxon>
        <taxon>Cryptococcaceae</taxon>
        <taxon>Kwoniella</taxon>
    </lineage>
</organism>
<dbReference type="EMBL" id="JBCAWK010000009">
    <property type="protein sequence ID" value="KAK8849463.1"/>
    <property type="molecule type" value="Genomic_DNA"/>
</dbReference>
<gene>
    <name evidence="1" type="ORF">IAR55_004796</name>
</gene>
<dbReference type="Proteomes" id="UP001388673">
    <property type="component" value="Unassembled WGS sequence"/>
</dbReference>
<evidence type="ECO:0000313" key="2">
    <source>
        <dbReference type="Proteomes" id="UP001388673"/>
    </source>
</evidence>
<proteinExistence type="predicted"/>
<protein>
    <recommendedName>
        <fullName evidence="3">BTB domain-containing protein</fullName>
    </recommendedName>
</protein>
<evidence type="ECO:0000313" key="1">
    <source>
        <dbReference type="EMBL" id="KAK8849463.1"/>
    </source>
</evidence>
<sequence length="361" mass="40819">MGVIRSNEHSGRSIQEWITVTSAVSQGTWNDPNLLDNFTPLGSSSFDPEFCTGGDTVLEARDGVSFRITFRSLAIASPTWFGILVRDPAVTDTPRILLSAVNSRALSMILITLFKPQRKSIFNQNDVGEHFRDAFQASQTYGFSSFLQTFIENHATASPFIRYTLAAIGDDLPNARSASRLTLQQSLTDFSPNLEKLLREQAPSYYRRLMDLHRVRAEAYDRVLTGLPHLYTELHVNIKFEGFGSKCKRRYAQGCHAYRHSEGRFPTVMKWAAEAVHRVCVAKRITYMCTPVEDAIYYAVGCQTCANRLINGYEAGLRKVFENTPNSIEPTVLLMSPYPATVIRHHRIKPPLGQDEIWEHH</sequence>
<reference evidence="1 2" key="1">
    <citation type="journal article" date="2024" name="bioRxiv">
        <title>Comparative genomics of Cryptococcus and Kwoniella reveals pathogenesis evolution and contrasting karyotype dynamics via intercentromeric recombination or chromosome fusion.</title>
        <authorList>
            <person name="Coelho M.A."/>
            <person name="David-Palma M."/>
            <person name="Shea T."/>
            <person name="Bowers K."/>
            <person name="McGinley-Smith S."/>
            <person name="Mohammad A.W."/>
            <person name="Gnirke A."/>
            <person name="Yurkov A.M."/>
            <person name="Nowrousian M."/>
            <person name="Sun S."/>
            <person name="Cuomo C.A."/>
            <person name="Heitman J."/>
        </authorList>
    </citation>
    <scope>NUCLEOTIDE SEQUENCE [LARGE SCALE GENOMIC DNA]</scope>
    <source>
        <strain evidence="1 2">CBS 13917</strain>
    </source>
</reference>
<keyword evidence="2" id="KW-1185">Reference proteome</keyword>
<dbReference type="RefSeq" id="XP_066801351.1">
    <property type="nucleotide sequence ID" value="XM_066947892.1"/>
</dbReference>